<feature type="domain" description="DNA/RNA-binding protein Kin17 WH-like" evidence="7">
    <location>
        <begin position="52"/>
        <end position="176"/>
    </location>
</feature>
<dbReference type="InterPro" id="IPR019447">
    <property type="entry name" value="DNA/RNA-bd_Kin17_WH-like_dom"/>
</dbReference>
<dbReference type="InterPro" id="IPR036236">
    <property type="entry name" value="Znf_C2H2_sf"/>
</dbReference>
<dbReference type="Proteomes" id="UP000887540">
    <property type="component" value="Unplaced"/>
</dbReference>
<dbReference type="Gene3D" id="2.30.30.140">
    <property type="match status" value="1"/>
</dbReference>
<dbReference type="InterPro" id="IPR038254">
    <property type="entry name" value="KIN17_WH-like_sf"/>
</dbReference>
<dbReference type="InterPro" id="IPR041330">
    <property type="entry name" value="KN17_SH3"/>
</dbReference>
<evidence type="ECO:0000256" key="2">
    <source>
        <dbReference type="ARBA" id="ARBA00022723"/>
    </source>
</evidence>
<evidence type="ECO:0000256" key="1">
    <source>
        <dbReference type="ARBA" id="ARBA00008517"/>
    </source>
</evidence>
<dbReference type="InterPro" id="IPR056767">
    <property type="entry name" value="C2H2-Znf_KIN17"/>
</dbReference>
<dbReference type="Gene3D" id="2.30.30.30">
    <property type="match status" value="1"/>
</dbReference>
<dbReference type="InterPro" id="IPR037321">
    <property type="entry name" value="KIN17-like"/>
</dbReference>
<dbReference type="AlphaFoldDB" id="A0A914D2L0"/>
<protein>
    <submittedName>
        <fullName evidence="9">DNA/RNA-binding protein Kin17 WH-like domain-containing protein</fullName>
    </submittedName>
</protein>
<dbReference type="InterPro" id="IPR041995">
    <property type="entry name" value="KOW_KIN17"/>
</dbReference>
<keyword evidence="5" id="KW-0175">Coiled coil</keyword>
<comment type="similarity">
    <text evidence="1">Belongs to the KIN17 family.</text>
</comment>
<dbReference type="SUPFAM" id="SSF57667">
    <property type="entry name" value="beta-beta-alpha zinc fingers"/>
    <property type="match status" value="1"/>
</dbReference>
<feature type="compositionally biased region" description="Basic and acidic residues" evidence="6">
    <location>
        <begin position="233"/>
        <end position="246"/>
    </location>
</feature>
<dbReference type="SMART" id="SM01253">
    <property type="entry name" value="Kin17_mid"/>
    <property type="match status" value="1"/>
</dbReference>
<evidence type="ECO:0000256" key="4">
    <source>
        <dbReference type="ARBA" id="ARBA00022833"/>
    </source>
</evidence>
<name>A0A914D2L0_9BILA</name>
<feature type="region of interest" description="Disordered" evidence="6">
    <location>
        <begin position="232"/>
        <end position="261"/>
    </location>
</feature>
<dbReference type="Gene3D" id="1.10.10.2030">
    <property type="entry name" value="DNA/RNA-binding protein Kin17, conserved domain"/>
    <property type="match status" value="1"/>
</dbReference>
<keyword evidence="3" id="KW-0863">Zinc-finger</keyword>
<evidence type="ECO:0000256" key="3">
    <source>
        <dbReference type="ARBA" id="ARBA00022771"/>
    </source>
</evidence>
<dbReference type="PANTHER" id="PTHR12805">
    <property type="entry name" value="KIN17 KIN, ANTIGENIC DETERMINANT OF RECA PROTEIN HOMOLOG"/>
    <property type="match status" value="1"/>
</dbReference>
<reference evidence="9" key="1">
    <citation type="submission" date="2022-11" db="UniProtKB">
        <authorList>
            <consortium name="WormBaseParasite"/>
        </authorList>
    </citation>
    <scope>IDENTIFICATION</scope>
</reference>
<dbReference type="InterPro" id="IPR014722">
    <property type="entry name" value="Rib_uL2_dom2"/>
</dbReference>
<organism evidence="8 9">
    <name type="scientific">Acrobeloides nanus</name>
    <dbReference type="NCBI Taxonomy" id="290746"/>
    <lineage>
        <taxon>Eukaryota</taxon>
        <taxon>Metazoa</taxon>
        <taxon>Ecdysozoa</taxon>
        <taxon>Nematoda</taxon>
        <taxon>Chromadorea</taxon>
        <taxon>Rhabditida</taxon>
        <taxon>Tylenchina</taxon>
        <taxon>Cephalobomorpha</taxon>
        <taxon>Cephaloboidea</taxon>
        <taxon>Cephalobidae</taxon>
        <taxon>Acrobeloides</taxon>
    </lineage>
</organism>
<evidence type="ECO:0000313" key="9">
    <source>
        <dbReference type="WBParaSite" id="ACRNAN_scaffold169.g13731.t1"/>
    </source>
</evidence>
<dbReference type="PANTHER" id="PTHR12805:SF0">
    <property type="entry name" value="DNA_RNA-BINDING PROTEIN KIN17"/>
    <property type="match status" value="1"/>
</dbReference>
<evidence type="ECO:0000256" key="5">
    <source>
        <dbReference type="SAM" id="Coils"/>
    </source>
</evidence>
<dbReference type="GO" id="GO:0006974">
    <property type="term" value="P:DNA damage response"/>
    <property type="evidence" value="ECO:0007669"/>
    <property type="project" value="TreeGrafter"/>
</dbReference>
<feature type="coiled-coil region" evidence="5">
    <location>
        <begin position="150"/>
        <end position="192"/>
    </location>
</feature>
<dbReference type="Pfam" id="PF25092">
    <property type="entry name" value="SH3_KIN17_C"/>
    <property type="match status" value="1"/>
</dbReference>
<dbReference type="WBParaSite" id="ACRNAN_scaffold169.g13731.t1">
    <property type="protein sequence ID" value="ACRNAN_scaffold169.g13731.t1"/>
    <property type="gene ID" value="ACRNAN_scaffold169.g13731"/>
</dbReference>
<dbReference type="FunFam" id="1.10.10.2030:FF:000001">
    <property type="entry name" value="DNA/RNA-binding protein KIN17, putative"/>
    <property type="match status" value="1"/>
</dbReference>
<dbReference type="FunFam" id="2.30.30.30:FF:000021">
    <property type="entry name" value="DNA/RNA-binding protein KIN17, putative"/>
    <property type="match status" value="1"/>
</dbReference>
<dbReference type="CDD" id="cd13155">
    <property type="entry name" value="KOW_KIN17"/>
    <property type="match status" value="1"/>
</dbReference>
<keyword evidence="2" id="KW-0479">Metal-binding</keyword>
<evidence type="ECO:0000256" key="6">
    <source>
        <dbReference type="SAM" id="MobiDB-lite"/>
    </source>
</evidence>
<dbReference type="GO" id="GO:0005634">
    <property type="term" value="C:nucleus"/>
    <property type="evidence" value="ECO:0007669"/>
    <property type="project" value="TreeGrafter"/>
</dbReference>
<evidence type="ECO:0000259" key="7">
    <source>
        <dbReference type="SMART" id="SM01253"/>
    </source>
</evidence>
<proteinExistence type="inferred from homology"/>
<dbReference type="Pfam" id="PF10357">
    <property type="entry name" value="WH_KIN17"/>
    <property type="match status" value="1"/>
</dbReference>
<dbReference type="Pfam" id="PF18131">
    <property type="entry name" value="KN17_SH3"/>
    <property type="match status" value="1"/>
</dbReference>
<accession>A0A914D2L0</accession>
<sequence length="391" mass="45622">MGKTEKGTPKDLAKRMKSKGLQKLKWFCQMCQKQCRDQNGFKCHLTSESHQRQLLLFAENQNSYLREFSREFESNFMRILRHTFGAKRVRANDVYQDYIKEKGHVHMNSTVWHTLTGFVLYLGSSGKCKIDQNEKGWWIQYIDQEDEMRKQKLQDRAKKERDDEDRFNEMIQRQMEKDLEKLKEQDEKELAKPTDLIRNEDEKIAFAMATDKKVIKQEEDVKPLLSSSAFDAIKGEKKKDRGEKRPSTSKGESSSKKSALDEIMEQEEMFKERKNRKDFWLHKGVIVKIVTKKLGSDYYKAKGEIVDVIDSYTAKVQLDDGDILKLDQEHLETVIPAVGKDMLIVNGAYRGLKATLLELLENKFCVRLKIREGTRNGRVVEVAYEDASKLA</sequence>
<evidence type="ECO:0000313" key="8">
    <source>
        <dbReference type="Proteomes" id="UP000887540"/>
    </source>
</evidence>
<keyword evidence="8" id="KW-1185">Reference proteome</keyword>
<dbReference type="GO" id="GO:0003690">
    <property type="term" value="F:double-stranded DNA binding"/>
    <property type="evidence" value="ECO:0007669"/>
    <property type="project" value="TreeGrafter"/>
</dbReference>
<dbReference type="Pfam" id="PF25095">
    <property type="entry name" value="C2H2-zf_KIN17"/>
    <property type="match status" value="1"/>
</dbReference>
<dbReference type="GO" id="GO:0008270">
    <property type="term" value="F:zinc ion binding"/>
    <property type="evidence" value="ECO:0007669"/>
    <property type="project" value="UniProtKB-KW"/>
</dbReference>
<keyword evidence="4" id="KW-0862">Zinc</keyword>
<dbReference type="GO" id="GO:0006260">
    <property type="term" value="P:DNA replication"/>
    <property type="evidence" value="ECO:0007669"/>
    <property type="project" value="TreeGrafter"/>
</dbReference>